<dbReference type="Pfam" id="PF07676">
    <property type="entry name" value="PD40"/>
    <property type="match status" value="2"/>
</dbReference>
<feature type="chain" id="PRO_5012933829" evidence="7">
    <location>
        <begin position="20"/>
        <end position="665"/>
    </location>
</feature>
<keyword evidence="4" id="KW-0802">TPR repeat</keyword>
<dbReference type="Pfam" id="PF00691">
    <property type="entry name" value="OmpA"/>
    <property type="match status" value="1"/>
</dbReference>
<comment type="subcellular location">
    <subcellularLocation>
        <location evidence="1">Cell outer membrane</location>
    </subcellularLocation>
</comment>
<dbReference type="AlphaFoldDB" id="A0A1T5N410"/>
<evidence type="ECO:0000259" key="8">
    <source>
        <dbReference type="PROSITE" id="PS51123"/>
    </source>
</evidence>
<evidence type="ECO:0000256" key="7">
    <source>
        <dbReference type="SAM" id="SignalP"/>
    </source>
</evidence>
<evidence type="ECO:0000256" key="3">
    <source>
        <dbReference type="ARBA" id="ARBA00023237"/>
    </source>
</evidence>
<dbReference type="SUPFAM" id="SSF48452">
    <property type="entry name" value="TPR-like"/>
    <property type="match status" value="1"/>
</dbReference>
<dbReference type="EMBL" id="FUZZ01000001">
    <property type="protein sequence ID" value="SKC95232.1"/>
    <property type="molecule type" value="Genomic_DNA"/>
</dbReference>
<dbReference type="Gene3D" id="1.25.40.10">
    <property type="entry name" value="Tetratricopeptide repeat domain"/>
    <property type="match status" value="1"/>
</dbReference>
<dbReference type="Gene3D" id="2.120.10.30">
    <property type="entry name" value="TolB, C-terminal domain"/>
    <property type="match status" value="1"/>
</dbReference>
<evidence type="ECO:0000256" key="1">
    <source>
        <dbReference type="ARBA" id="ARBA00004442"/>
    </source>
</evidence>
<feature type="domain" description="OmpA-like" evidence="8">
    <location>
        <begin position="543"/>
        <end position="665"/>
    </location>
</feature>
<dbReference type="InterPro" id="IPR011990">
    <property type="entry name" value="TPR-like_helical_dom_sf"/>
</dbReference>
<keyword evidence="10" id="KW-1185">Reference proteome</keyword>
<dbReference type="SUPFAM" id="SSF82171">
    <property type="entry name" value="DPP6 N-terminal domain-like"/>
    <property type="match status" value="1"/>
</dbReference>
<evidence type="ECO:0000256" key="4">
    <source>
        <dbReference type="PROSITE-ProRule" id="PRU00339"/>
    </source>
</evidence>
<proteinExistence type="predicted"/>
<reference evidence="9 10" key="1">
    <citation type="submission" date="2017-02" db="EMBL/GenBank/DDBJ databases">
        <authorList>
            <person name="Peterson S.W."/>
        </authorList>
    </citation>
    <scope>NUCLEOTIDE SEQUENCE [LARGE SCALE GENOMIC DNA]</scope>
    <source>
        <strain evidence="9 10">DSM 18108</strain>
    </source>
</reference>
<dbReference type="InterPro" id="IPR036737">
    <property type="entry name" value="OmpA-like_sf"/>
</dbReference>
<dbReference type="STRING" id="393003.SAMN05660461_0298"/>
<evidence type="ECO:0000256" key="5">
    <source>
        <dbReference type="PROSITE-ProRule" id="PRU00473"/>
    </source>
</evidence>
<dbReference type="InterPro" id="IPR050330">
    <property type="entry name" value="Bact_OuterMem_StrucFunc"/>
</dbReference>
<evidence type="ECO:0000313" key="10">
    <source>
        <dbReference type="Proteomes" id="UP000190166"/>
    </source>
</evidence>
<dbReference type="PRINTS" id="PR01021">
    <property type="entry name" value="OMPADOMAIN"/>
</dbReference>
<dbReference type="InterPro" id="IPR006664">
    <property type="entry name" value="OMP_bac"/>
</dbReference>
<keyword evidence="3" id="KW-0998">Cell outer membrane</keyword>
<evidence type="ECO:0000256" key="6">
    <source>
        <dbReference type="SAM" id="MobiDB-lite"/>
    </source>
</evidence>
<accession>A0A1T5N410</accession>
<protein>
    <submittedName>
        <fullName evidence="9">WD40-like Beta Propeller Repeat</fullName>
    </submittedName>
</protein>
<dbReference type="InterPro" id="IPR019734">
    <property type="entry name" value="TPR_rpt"/>
</dbReference>
<dbReference type="SUPFAM" id="SSF103088">
    <property type="entry name" value="OmpA-like"/>
    <property type="match status" value="1"/>
</dbReference>
<dbReference type="InterPro" id="IPR008969">
    <property type="entry name" value="CarboxyPept-like_regulatory"/>
</dbReference>
<feature type="repeat" description="TPR" evidence="4">
    <location>
        <begin position="81"/>
        <end position="114"/>
    </location>
</feature>
<gene>
    <name evidence="9" type="ORF">SAMN05660461_0298</name>
</gene>
<dbReference type="Proteomes" id="UP000190166">
    <property type="component" value="Unassembled WGS sequence"/>
</dbReference>
<feature type="signal peptide" evidence="7">
    <location>
        <begin position="1"/>
        <end position="19"/>
    </location>
</feature>
<keyword evidence="2 5" id="KW-0472">Membrane</keyword>
<evidence type="ECO:0000313" key="9">
    <source>
        <dbReference type="EMBL" id="SKC95232.1"/>
    </source>
</evidence>
<dbReference type="GO" id="GO:0009279">
    <property type="term" value="C:cell outer membrane"/>
    <property type="evidence" value="ECO:0007669"/>
    <property type="project" value="UniProtKB-SubCell"/>
</dbReference>
<dbReference type="RefSeq" id="WP_079467645.1">
    <property type="nucleotide sequence ID" value="NZ_FUZZ01000001.1"/>
</dbReference>
<name>A0A1T5N410_9BACT</name>
<evidence type="ECO:0000256" key="2">
    <source>
        <dbReference type="ARBA" id="ARBA00023136"/>
    </source>
</evidence>
<dbReference type="InterPro" id="IPR011659">
    <property type="entry name" value="WD40"/>
</dbReference>
<dbReference type="PANTHER" id="PTHR30329:SF21">
    <property type="entry name" value="LIPOPROTEIN YIAD-RELATED"/>
    <property type="match status" value="1"/>
</dbReference>
<dbReference type="PROSITE" id="PS51123">
    <property type="entry name" value="OMPA_2"/>
    <property type="match status" value="1"/>
</dbReference>
<dbReference type="Pfam" id="PF13620">
    <property type="entry name" value="CarboxypepD_reg"/>
    <property type="match status" value="1"/>
</dbReference>
<dbReference type="CDD" id="cd07185">
    <property type="entry name" value="OmpA_C-like"/>
    <property type="match status" value="1"/>
</dbReference>
<dbReference type="InterPro" id="IPR011042">
    <property type="entry name" value="6-blade_b-propeller_TolB-like"/>
</dbReference>
<dbReference type="SUPFAM" id="SSF49464">
    <property type="entry name" value="Carboxypeptidase regulatory domain-like"/>
    <property type="match status" value="1"/>
</dbReference>
<dbReference type="InterPro" id="IPR006665">
    <property type="entry name" value="OmpA-like"/>
</dbReference>
<feature type="region of interest" description="Disordered" evidence="6">
    <location>
        <begin position="637"/>
        <end position="657"/>
    </location>
</feature>
<keyword evidence="7" id="KW-0732">Signal</keyword>
<dbReference type="Gene3D" id="3.30.1330.60">
    <property type="entry name" value="OmpA-like domain"/>
    <property type="match status" value="1"/>
</dbReference>
<organism evidence="9 10">
    <name type="scientific">Chitinophaga ginsengisegetis</name>
    <dbReference type="NCBI Taxonomy" id="393003"/>
    <lineage>
        <taxon>Bacteria</taxon>
        <taxon>Pseudomonadati</taxon>
        <taxon>Bacteroidota</taxon>
        <taxon>Chitinophagia</taxon>
        <taxon>Chitinophagales</taxon>
        <taxon>Chitinophagaceae</taxon>
        <taxon>Chitinophaga</taxon>
    </lineage>
</organism>
<sequence>MKKILFTSALLLSGMMSFAQFTYNYLKAADQYYSKEDYNSAATYYEKYLGSRTKTVKPDTYKPYAAVSVVKNKTVKVSSEQQAVYKLAESYRNLHNYGKAAPYYESVMELDKTSFPLASYYYAVSLRALAKYEEATQAFKNFLDGYTANDKFTEAAKRELQNLEFIMAQLNKKDLSEYSVKKAPPALNTTGASYAPLWSNGSTLIFTSTRPDSSFQKNHTYINRLYTASYEAGEVSGIRLLKLDQPEGLHQGAACLSPNGELLFLTRWHIDHGKKVSAIYVSRKNGDNWSDPVVMDALVNSAGNNTQQPYLLEDGKTLLYASDRADGYGGFDLWYATIDESGKPLQTANLGEVINTAGNEQAPFYHAATKTLIFSADNRVGMGGYDFFSSKGNIGTWKAPVNMGYPVNSVKDDIYFTSRSNNKNLLDEVLLGTDRAAECCLELFFVHKNRPPKQLSGIVVSCDNNTPLAGAAINVIDTISNKVVYTHTTAADGSYAFTVEDFLPLKAVANADGYTTNTQQITVPLNEDTAGVTVPVLCLAKLVTPEAPVVLENVYYDFNKATLQEGSFPSLDKLAELLTANPDMHIELSAHTDSKGKPAFNQRLSEARAKTCVEYLVSKGIDRSRLTYIGYGDTQPVAPNTLEDGSDNPEGRQKNRRTAFTIIKK</sequence>
<dbReference type="PROSITE" id="PS50005">
    <property type="entry name" value="TPR"/>
    <property type="match status" value="1"/>
</dbReference>
<dbReference type="Gene3D" id="2.60.40.1120">
    <property type="entry name" value="Carboxypeptidase-like, regulatory domain"/>
    <property type="match status" value="1"/>
</dbReference>
<dbReference type="PANTHER" id="PTHR30329">
    <property type="entry name" value="STATOR ELEMENT OF FLAGELLAR MOTOR COMPLEX"/>
    <property type="match status" value="1"/>
</dbReference>